<comment type="caution">
    <text evidence="1">The sequence shown here is derived from an EMBL/GenBank/DDBJ whole genome shotgun (WGS) entry which is preliminary data.</text>
</comment>
<dbReference type="EMBL" id="JAAMFM010000032">
    <property type="protein sequence ID" value="NVM96466.1"/>
    <property type="molecule type" value="Genomic_DNA"/>
</dbReference>
<name>A0A7Y7IKB7_9MICC</name>
<keyword evidence="2" id="KW-1185">Reference proteome</keyword>
<dbReference type="Proteomes" id="UP000543556">
    <property type="component" value="Unassembled WGS sequence"/>
</dbReference>
<reference evidence="1 2" key="1">
    <citation type="submission" date="2020-02" db="EMBL/GenBank/DDBJ databases">
        <title>Genome sequence of strain AETb3-4.</title>
        <authorList>
            <person name="Gao J."/>
            <person name="Zhang X."/>
        </authorList>
    </citation>
    <scope>NUCLEOTIDE SEQUENCE [LARGE SCALE GENOMIC DNA]</scope>
    <source>
        <strain evidence="1 2">AETb3-4</strain>
    </source>
</reference>
<dbReference type="RefSeq" id="WP_176636187.1">
    <property type="nucleotide sequence ID" value="NZ_JAAMFM010000032.1"/>
</dbReference>
<evidence type="ECO:0000313" key="2">
    <source>
        <dbReference type="Proteomes" id="UP000543556"/>
    </source>
</evidence>
<evidence type="ECO:0000313" key="1">
    <source>
        <dbReference type="EMBL" id="NVM96466.1"/>
    </source>
</evidence>
<accession>A0A7Y7IKB7</accession>
<dbReference type="AlphaFoldDB" id="A0A7Y7IKB7"/>
<proteinExistence type="predicted"/>
<sequence length="69" mass="7403">MKAGTTGMFSYIHNGPATPMDQLTEEQSAAEMAKWGAWTREVGAAMLPRRNTTVKCPFVRQGGPFGATG</sequence>
<protein>
    <submittedName>
        <fullName evidence="1">Uncharacterized protein</fullName>
    </submittedName>
</protein>
<organism evidence="1 2">
    <name type="scientific">Arthrobacter wenxiniae</name>
    <dbReference type="NCBI Taxonomy" id="2713570"/>
    <lineage>
        <taxon>Bacteria</taxon>
        <taxon>Bacillati</taxon>
        <taxon>Actinomycetota</taxon>
        <taxon>Actinomycetes</taxon>
        <taxon>Micrococcales</taxon>
        <taxon>Micrococcaceae</taxon>
        <taxon>Arthrobacter</taxon>
    </lineage>
</organism>
<gene>
    <name evidence="1" type="ORF">G6034_16440</name>
</gene>